<accession>A0A0M9A293</accession>
<protein>
    <submittedName>
        <fullName evidence="1">Uncharacterized protein</fullName>
    </submittedName>
</protein>
<organism evidence="1 2">
    <name type="scientific">Melipona quadrifasciata</name>
    <dbReference type="NCBI Taxonomy" id="166423"/>
    <lineage>
        <taxon>Eukaryota</taxon>
        <taxon>Metazoa</taxon>
        <taxon>Ecdysozoa</taxon>
        <taxon>Arthropoda</taxon>
        <taxon>Hexapoda</taxon>
        <taxon>Insecta</taxon>
        <taxon>Pterygota</taxon>
        <taxon>Neoptera</taxon>
        <taxon>Endopterygota</taxon>
        <taxon>Hymenoptera</taxon>
        <taxon>Apocrita</taxon>
        <taxon>Aculeata</taxon>
        <taxon>Apoidea</taxon>
        <taxon>Anthophila</taxon>
        <taxon>Apidae</taxon>
        <taxon>Melipona</taxon>
    </lineage>
</organism>
<evidence type="ECO:0000313" key="1">
    <source>
        <dbReference type="EMBL" id="KOX74339.1"/>
    </source>
</evidence>
<evidence type="ECO:0000313" key="2">
    <source>
        <dbReference type="Proteomes" id="UP000053105"/>
    </source>
</evidence>
<gene>
    <name evidence="1" type="ORF">WN51_00242</name>
</gene>
<dbReference type="EMBL" id="KQ435791">
    <property type="protein sequence ID" value="KOX74339.1"/>
    <property type="molecule type" value="Genomic_DNA"/>
</dbReference>
<keyword evidence="2" id="KW-1185">Reference proteome</keyword>
<dbReference type="AlphaFoldDB" id="A0A0M9A293"/>
<dbReference type="Proteomes" id="UP000053105">
    <property type="component" value="Unassembled WGS sequence"/>
</dbReference>
<reference evidence="1 2" key="1">
    <citation type="submission" date="2015-07" db="EMBL/GenBank/DDBJ databases">
        <title>The genome of Melipona quadrifasciata.</title>
        <authorList>
            <person name="Pan H."/>
            <person name="Kapheim K."/>
        </authorList>
    </citation>
    <scope>NUCLEOTIDE SEQUENCE [LARGE SCALE GENOMIC DNA]</scope>
    <source>
        <strain evidence="1">0111107301</strain>
        <tissue evidence="1">Whole body</tissue>
    </source>
</reference>
<sequence>MDEALTRDIERWHKTRELLDGSSLTSDRTEGAKYEFLSDQVLWHGILEFSYNIAYLKYHQFSQNLAVEKPSFRDLRSKKWFSYCNSFH</sequence>
<name>A0A0M9A293_9HYME</name>
<proteinExistence type="predicted"/>